<dbReference type="InterPro" id="IPR035616">
    <property type="entry name" value="MvaT_DBD"/>
</dbReference>
<name>A0A161XG72_PSEFL</name>
<dbReference type="Pfam" id="PF22055">
    <property type="entry name" value="MvaT_DBD"/>
    <property type="match status" value="1"/>
</dbReference>
<evidence type="ECO:0000313" key="2">
    <source>
        <dbReference type="EMBL" id="KZN20828.1"/>
    </source>
</evidence>
<evidence type="ECO:0000313" key="3">
    <source>
        <dbReference type="Proteomes" id="UP000076489"/>
    </source>
</evidence>
<feature type="domain" description="MvaT DNA-binding" evidence="1">
    <location>
        <begin position="82"/>
        <end position="116"/>
    </location>
</feature>
<proteinExistence type="predicted"/>
<reference evidence="2 3" key="2">
    <citation type="journal article" date="2018" name="Nature">
        <title>Mutant phenotypes for thousands of bacterial genes of unknown function.</title>
        <authorList>
            <person name="Price M.N."/>
            <person name="Wetmore K.M."/>
            <person name="Waters R.J."/>
            <person name="Callaghan M."/>
            <person name="Ray J."/>
            <person name="Liu H."/>
            <person name="Kuehl J.V."/>
            <person name="Melnyk R.A."/>
            <person name="Lamson J.S."/>
            <person name="Suh Y."/>
            <person name="Carlson H.K."/>
            <person name="Esquivel Z."/>
            <person name="Sadeeshkumar H."/>
            <person name="Chakraborty R."/>
            <person name="Zane G.M."/>
            <person name="Rubin B.E."/>
            <person name="Wall J.D."/>
            <person name="Visel A."/>
            <person name="Bristow J."/>
            <person name="Blow M.J."/>
            <person name="Arkin A.P."/>
            <person name="Deutschbauer A.M."/>
        </authorList>
    </citation>
    <scope>NUCLEOTIDE SEQUENCE [LARGE SCALE GENOMIC DNA]</scope>
    <source>
        <strain evidence="2 3">FW300-N1B4</strain>
    </source>
</reference>
<dbReference type="RefSeq" id="WP_063340874.1">
    <property type="nucleotide sequence ID" value="NZ_LUKJ01000002.1"/>
</dbReference>
<dbReference type="OrthoDB" id="6367018at2"/>
<comment type="caution">
    <text evidence="2">The sequence shown here is derived from an EMBL/GenBank/DDBJ whole genome shotgun (WGS) entry which is preliminary data.</text>
</comment>
<gene>
    <name evidence="2" type="ORF">A1D17_04610</name>
</gene>
<organism evidence="2 3">
    <name type="scientific">Pseudomonas fluorescens</name>
    <dbReference type="NCBI Taxonomy" id="294"/>
    <lineage>
        <taxon>Bacteria</taxon>
        <taxon>Pseudomonadati</taxon>
        <taxon>Pseudomonadota</taxon>
        <taxon>Gammaproteobacteria</taxon>
        <taxon>Pseudomonadales</taxon>
        <taxon>Pseudomonadaceae</taxon>
        <taxon>Pseudomonas</taxon>
    </lineage>
</organism>
<dbReference type="AlphaFoldDB" id="A0A161XG72"/>
<dbReference type="Proteomes" id="UP000076489">
    <property type="component" value="Unassembled WGS sequence"/>
</dbReference>
<sequence length="119" mass="13334">MTSLAAKVAILEGQVAKLQFEIDQITNSPQYKAEVEFRDKLIELLGEYSKTVADVVLLLEPQTAAVRALSKGIGRARKKLTFKNPHTLEVVTALGGNQRTLRQWREKWGKSTVAGWRID</sequence>
<evidence type="ECO:0000259" key="1">
    <source>
        <dbReference type="Pfam" id="PF22055"/>
    </source>
</evidence>
<dbReference type="EMBL" id="LUKJ01000002">
    <property type="protein sequence ID" value="KZN20828.1"/>
    <property type="molecule type" value="Genomic_DNA"/>
</dbReference>
<protein>
    <recommendedName>
        <fullName evidence="1">MvaT DNA-binding domain-containing protein</fullName>
    </recommendedName>
</protein>
<accession>A0A161XG72</accession>
<dbReference type="NCBIfam" id="NF041859">
    <property type="entry name" value="silencer_MvaTU"/>
    <property type="match status" value="1"/>
</dbReference>
<reference evidence="3" key="1">
    <citation type="submission" date="2016-03" db="EMBL/GenBank/DDBJ databases">
        <authorList>
            <person name="Ray J."/>
            <person name="Price M."/>
            <person name="Deutschbauer A."/>
        </authorList>
    </citation>
    <scope>NUCLEOTIDE SEQUENCE [LARGE SCALE GENOMIC DNA]</scope>
    <source>
        <strain evidence="3">FW300-N1B4</strain>
    </source>
</reference>